<dbReference type="InterPro" id="IPR044143">
    <property type="entry name" value="GlgB_N_E_set_prok"/>
</dbReference>
<reference evidence="13" key="1">
    <citation type="journal article" date="2019" name="Int. J. Syst. Evol. Microbiol.">
        <title>The Global Catalogue of Microorganisms (GCM) 10K type strain sequencing project: providing services to taxonomists for standard genome sequencing and annotation.</title>
        <authorList>
            <consortium name="The Broad Institute Genomics Platform"/>
            <consortium name="The Broad Institute Genome Sequencing Center for Infectious Disease"/>
            <person name="Wu L."/>
            <person name="Ma J."/>
        </authorList>
    </citation>
    <scope>NUCLEOTIDE SEQUENCE [LARGE SCALE GENOMIC DNA]</scope>
    <source>
        <strain evidence="13">CCUG 49571</strain>
    </source>
</reference>
<dbReference type="InterPro" id="IPR017853">
    <property type="entry name" value="GH"/>
</dbReference>
<sequence>MQASPALVSSDDLYLFNTGQLFRAYLIFGAHPMEVDGQRGVRFAVWAPNAREVLVVGDFCDWSGADRSRAIGLEPIGTTGVWAGFSGRVGEGARYKYEIVDSGGERRLKSDPFAFRAEPRPGTASVVASLGRYRWEDGDWQERKKGRPPYESPMLIYEVHLGAWRMDAPELFRTYGQLARELIDYVCDMGYTHIEVLPLAEHPLDRSWGYQTTGYYAATSRYGPPEGLMELVDCAHRRGIGVVLDWVGGHFCKDDHGLRLFDGTALYEHADARRAEKPLWGTLAFDFGKPQVQSFLISNALFWLDVYHIDGLRVDAVASMIDLNFDKPDSMRTANRYGGTEDVEALLFLRKLNETVFLYYPESLMMAEDSSSYPAVTSPTYLGGLGFNYKWNMGWMNDMLRYMETDPARRPDRHSLITFSMHYAYSENYVLPLSHDEVVHGKRSLLNKMPGSYEEKFANLRLFYGYWMTHPGKKLLFMGGEFGQFDEWKDDAGLDWSLLCYPLHDSMRRYVQHLNRIYASRPALWENDHVPAGFEWIDVNNAAQCMLSFQRSGRSDERPVVVACNFSRASYSVYRIGVTRPGAYRLLLNSDRSDYGGSGAAMPDRLWAGAVPMHGKAFSIEFPVPALTVLLWEAESEGADGWQESRLHVSPAN</sequence>
<evidence type="ECO:0000256" key="6">
    <source>
        <dbReference type="ARBA" id="ARBA00022676"/>
    </source>
</evidence>
<proteinExistence type="inferred from homology"/>
<keyword evidence="6 10" id="KW-0328">Glycosyltransferase</keyword>
<dbReference type="InterPro" id="IPR004193">
    <property type="entry name" value="Glyco_hydro_13_N"/>
</dbReference>
<dbReference type="InterPro" id="IPR013780">
    <property type="entry name" value="Glyco_hydro_b"/>
</dbReference>
<evidence type="ECO:0000259" key="11">
    <source>
        <dbReference type="SMART" id="SM00642"/>
    </source>
</evidence>
<organism evidence="12 13">
    <name type="scientific">Cohnella hongkongensis</name>
    <dbReference type="NCBI Taxonomy" id="178337"/>
    <lineage>
        <taxon>Bacteria</taxon>
        <taxon>Bacillati</taxon>
        <taxon>Bacillota</taxon>
        <taxon>Bacilli</taxon>
        <taxon>Bacillales</taxon>
        <taxon>Paenibacillaceae</taxon>
        <taxon>Cohnella</taxon>
    </lineage>
</organism>
<dbReference type="PANTHER" id="PTHR43651:SF3">
    <property type="entry name" value="1,4-ALPHA-GLUCAN-BRANCHING ENZYME"/>
    <property type="match status" value="1"/>
</dbReference>
<protein>
    <recommendedName>
        <fullName evidence="10">1,4-alpha-glucan branching enzyme GlgB</fullName>
        <ecNumber evidence="10">2.4.1.18</ecNumber>
    </recommendedName>
    <alternativeName>
        <fullName evidence="10">1,4-alpha-D-glucan:1,4-alpha-D-glucan 6-glucosyl-transferase</fullName>
    </alternativeName>
    <alternativeName>
        <fullName evidence="10">Alpha-(1-&gt;4)-glucan branching enzyme</fullName>
    </alternativeName>
    <alternativeName>
        <fullName evidence="10">Glycogen branching enzyme</fullName>
        <shortName evidence="10">BE</shortName>
    </alternativeName>
</protein>
<dbReference type="Gene3D" id="2.60.40.1180">
    <property type="entry name" value="Golgi alpha-mannosidase II"/>
    <property type="match status" value="1"/>
</dbReference>
<dbReference type="EMBL" id="JBHSEP010000008">
    <property type="protein sequence ID" value="MFC4599241.1"/>
    <property type="molecule type" value="Genomic_DNA"/>
</dbReference>
<comment type="subunit">
    <text evidence="10">Monomer.</text>
</comment>
<gene>
    <name evidence="10 12" type="primary">glgB</name>
    <name evidence="12" type="ORF">ACFO3S_13395</name>
</gene>
<dbReference type="InterPro" id="IPR037439">
    <property type="entry name" value="Branching_enzy"/>
</dbReference>
<evidence type="ECO:0000256" key="7">
    <source>
        <dbReference type="ARBA" id="ARBA00022679"/>
    </source>
</evidence>
<comment type="catalytic activity">
    <reaction evidence="1 10">
        <text>Transfers a segment of a (1-&gt;4)-alpha-D-glucan chain to a primary hydroxy group in a similar glucan chain.</text>
        <dbReference type="EC" id="2.4.1.18"/>
    </reaction>
</comment>
<comment type="function">
    <text evidence="2 10">Catalyzes the formation of the alpha-1,6-glucosidic linkages in glycogen by scission of a 1,4-alpha-linked oligosaccharide from growing alpha-1,4-glucan chains and the subsequent attachment of the oligosaccharide to the alpha-1,6 position.</text>
</comment>
<keyword evidence="7 10" id="KW-0808">Transferase</keyword>
<dbReference type="CDD" id="cd02855">
    <property type="entry name" value="E_set_GBE_prok_N"/>
    <property type="match status" value="1"/>
</dbReference>
<accession>A0ABV9FBR0</accession>
<dbReference type="PIRSF" id="PIRSF000463">
    <property type="entry name" value="GlgB"/>
    <property type="match status" value="1"/>
</dbReference>
<dbReference type="Gene3D" id="2.60.40.10">
    <property type="entry name" value="Immunoglobulins"/>
    <property type="match status" value="1"/>
</dbReference>
<evidence type="ECO:0000256" key="9">
    <source>
        <dbReference type="ARBA" id="ARBA00023277"/>
    </source>
</evidence>
<comment type="pathway">
    <text evidence="3 10">Glycan biosynthesis; glycogen biosynthesis.</text>
</comment>
<dbReference type="InterPro" id="IPR006048">
    <property type="entry name" value="A-amylase/branching_C"/>
</dbReference>
<dbReference type="SMART" id="SM00642">
    <property type="entry name" value="Aamy"/>
    <property type="match status" value="1"/>
</dbReference>
<dbReference type="EC" id="2.4.1.18" evidence="10"/>
<evidence type="ECO:0000256" key="10">
    <source>
        <dbReference type="HAMAP-Rule" id="MF_00685"/>
    </source>
</evidence>
<dbReference type="InterPro" id="IPR006407">
    <property type="entry name" value="GlgB"/>
</dbReference>
<name>A0ABV9FBR0_9BACL</name>
<evidence type="ECO:0000256" key="1">
    <source>
        <dbReference type="ARBA" id="ARBA00000826"/>
    </source>
</evidence>
<feature type="active site" description="Proton donor" evidence="10">
    <location>
        <position position="368"/>
    </location>
</feature>
<evidence type="ECO:0000313" key="13">
    <source>
        <dbReference type="Proteomes" id="UP001596028"/>
    </source>
</evidence>
<comment type="similarity">
    <text evidence="4 10">Belongs to the glycosyl hydrolase 13 family. GlgB subfamily.</text>
</comment>
<feature type="active site" description="Nucleophile" evidence="10">
    <location>
        <position position="315"/>
    </location>
</feature>
<dbReference type="NCBIfam" id="TIGR01515">
    <property type="entry name" value="branching_enzym"/>
    <property type="match status" value="1"/>
</dbReference>
<evidence type="ECO:0000256" key="5">
    <source>
        <dbReference type="ARBA" id="ARBA00022600"/>
    </source>
</evidence>
<dbReference type="Pfam" id="PF02806">
    <property type="entry name" value="Alpha-amylase_C"/>
    <property type="match status" value="1"/>
</dbReference>
<dbReference type="Proteomes" id="UP001596028">
    <property type="component" value="Unassembled WGS sequence"/>
</dbReference>
<keyword evidence="9 10" id="KW-0119">Carbohydrate metabolism</keyword>
<dbReference type="InterPro" id="IPR013783">
    <property type="entry name" value="Ig-like_fold"/>
</dbReference>
<dbReference type="NCBIfam" id="NF003811">
    <property type="entry name" value="PRK05402.1"/>
    <property type="match status" value="1"/>
</dbReference>
<dbReference type="NCBIfam" id="NF008967">
    <property type="entry name" value="PRK12313.1"/>
    <property type="match status" value="1"/>
</dbReference>
<comment type="caution">
    <text evidence="12">The sequence shown here is derived from an EMBL/GenBank/DDBJ whole genome shotgun (WGS) entry which is preliminary data.</text>
</comment>
<dbReference type="CDD" id="cd11322">
    <property type="entry name" value="AmyAc_Glg_BE"/>
    <property type="match status" value="1"/>
</dbReference>
<dbReference type="RefSeq" id="WP_378096640.1">
    <property type="nucleotide sequence ID" value="NZ_JBHSEP010000008.1"/>
</dbReference>
<feature type="domain" description="Glycosyl hydrolase family 13 catalytic" evidence="11">
    <location>
        <begin position="169"/>
        <end position="521"/>
    </location>
</feature>
<dbReference type="Pfam" id="PF02922">
    <property type="entry name" value="CBM_48"/>
    <property type="match status" value="1"/>
</dbReference>
<dbReference type="Pfam" id="PF00128">
    <property type="entry name" value="Alpha-amylase"/>
    <property type="match status" value="1"/>
</dbReference>
<dbReference type="PANTHER" id="PTHR43651">
    <property type="entry name" value="1,4-ALPHA-GLUCAN-BRANCHING ENZYME"/>
    <property type="match status" value="1"/>
</dbReference>
<keyword evidence="5 10" id="KW-0321">Glycogen metabolism</keyword>
<dbReference type="SUPFAM" id="SSF51445">
    <property type="entry name" value="(Trans)glycosidases"/>
    <property type="match status" value="1"/>
</dbReference>
<dbReference type="InterPro" id="IPR006047">
    <property type="entry name" value="GH13_cat_dom"/>
</dbReference>
<evidence type="ECO:0000256" key="3">
    <source>
        <dbReference type="ARBA" id="ARBA00004964"/>
    </source>
</evidence>
<dbReference type="Gene3D" id="3.20.20.80">
    <property type="entry name" value="Glycosidases"/>
    <property type="match status" value="1"/>
</dbReference>
<keyword evidence="13" id="KW-1185">Reference proteome</keyword>
<evidence type="ECO:0000256" key="8">
    <source>
        <dbReference type="ARBA" id="ARBA00023056"/>
    </source>
</evidence>
<evidence type="ECO:0000256" key="4">
    <source>
        <dbReference type="ARBA" id="ARBA00009000"/>
    </source>
</evidence>
<dbReference type="HAMAP" id="MF_00685">
    <property type="entry name" value="GlgB"/>
    <property type="match status" value="1"/>
</dbReference>
<evidence type="ECO:0000256" key="2">
    <source>
        <dbReference type="ARBA" id="ARBA00002953"/>
    </source>
</evidence>
<dbReference type="SUPFAM" id="SSF51011">
    <property type="entry name" value="Glycosyl hydrolase domain"/>
    <property type="match status" value="1"/>
</dbReference>
<evidence type="ECO:0000313" key="12">
    <source>
        <dbReference type="EMBL" id="MFC4599241.1"/>
    </source>
</evidence>
<keyword evidence="8 10" id="KW-0320">Glycogen biosynthesis</keyword>